<gene>
    <name evidence="1" type="ORF">CN958_32855</name>
</gene>
<proteinExistence type="predicted"/>
<evidence type="ECO:0000313" key="1">
    <source>
        <dbReference type="EMBL" id="PGM86708.1"/>
    </source>
</evidence>
<organism evidence="1 2">
    <name type="scientific">Bacillus cereus</name>
    <dbReference type="NCBI Taxonomy" id="1396"/>
    <lineage>
        <taxon>Bacteria</taxon>
        <taxon>Bacillati</taxon>
        <taxon>Bacillota</taxon>
        <taxon>Bacilli</taxon>
        <taxon>Bacillales</taxon>
        <taxon>Bacillaceae</taxon>
        <taxon>Bacillus</taxon>
        <taxon>Bacillus cereus group</taxon>
    </lineage>
</organism>
<protein>
    <submittedName>
        <fullName evidence="1">Uncharacterized protein</fullName>
    </submittedName>
</protein>
<dbReference type="EMBL" id="NUHO01000294">
    <property type="protein sequence ID" value="PGM86708.1"/>
    <property type="molecule type" value="Genomic_DNA"/>
</dbReference>
<reference evidence="1 2" key="1">
    <citation type="submission" date="2017-09" db="EMBL/GenBank/DDBJ databases">
        <title>Large-scale bioinformatics analysis of Bacillus genomes uncovers conserved roles of natural products in bacterial physiology.</title>
        <authorList>
            <consortium name="Agbiome Team Llc"/>
            <person name="Bleich R.M."/>
            <person name="Grubbs K.J."/>
            <person name="Santa Maria K.C."/>
            <person name="Allen S.E."/>
            <person name="Farag S."/>
            <person name="Shank E.A."/>
            <person name="Bowers A."/>
        </authorList>
    </citation>
    <scope>NUCLEOTIDE SEQUENCE [LARGE SCALE GENOMIC DNA]</scope>
    <source>
        <strain evidence="1 2">AFS053130</strain>
    </source>
</reference>
<evidence type="ECO:0000313" key="2">
    <source>
        <dbReference type="Proteomes" id="UP000222054"/>
    </source>
</evidence>
<name>A0A2B9D208_BACCE</name>
<dbReference type="Proteomes" id="UP000222054">
    <property type="component" value="Unassembled WGS sequence"/>
</dbReference>
<accession>A0A2B9D208</accession>
<sequence length="276" mass="31306">MRRNQLVVGKSGEGMGMNRSDISEYSQAMAIARTFVKPGEREGFWGEYAIELLAGCMMYMQKKSGELLYVDVKQTVDFLQKAKEQEEYITECMKSMEENHPSYHIFRILASSGYKIRNGVIDTLTAMLLEHGMHYKNTEFSERGNILISGGVGKGKTLVMKQFISYQNLISNKVTILDGDGDYRAYVEKVDAVEVICLSLQDSAVLGVKEREACLQSDVVCIDEGNKWHNQNPKEFVALLEELQARHIRIIASFIEVPKAVMEIFDFHMDLDESVC</sequence>
<dbReference type="InterPro" id="IPR027417">
    <property type="entry name" value="P-loop_NTPase"/>
</dbReference>
<dbReference type="Gene3D" id="3.40.50.300">
    <property type="entry name" value="P-loop containing nucleotide triphosphate hydrolases"/>
    <property type="match status" value="1"/>
</dbReference>
<comment type="caution">
    <text evidence="1">The sequence shown here is derived from an EMBL/GenBank/DDBJ whole genome shotgun (WGS) entry which is preliminary data.</text>
</comment>
<dbReference type="SUPFAM" id="SSF52540">
    <property type="entry name" value="P-loop containing nucleoside triphosphate hydrolases"/>
    <property type="match status" value="1"/>
</dbReference>
<dbReference type="RefSeq" id="WP_098780370.1">
    <property type="nucleotide sequence ID" value="NZ_NUHO01000294.1"/>
</dbReference>
<dbReference type="AlphaFoldDB" id="A0A2B9D208"/>